<proteinExistence type="inferred from homology"/>
<evidence type="ECO:0000256" key="2">
    <source>
        <dbReference type="ARBA" id="ARBA00009670"/>
    </source>
</evidence>
<keyword evidence="3" id="KW-1003">Cell membrane</keyword>
<accession>A0A368DKY6</accession>
<feature type="transmembrane region" description="Helical" evidence="9">
    <location>
        <begin position="484"/>
        <end position="502"/>
    </location>
</feature>
<keyword evidence="5" id="KW-0831">Ubiquinone biosynthesis</keyword>
<keyword evidence="7 9" id="KW-1133">Transmembrane helix</keyword>
<evidence type="ECO:0000313" key="12">
    <source>
        <dbReference type="Proteomes" id="UP000253570"/>
    </source>
</evidence>
<dbReference type="UniPathway" id="UPA00232"/>
<evidence type="ECO:0000256" key="5">
    <source>
        <dbReference type="ARBA" id="ARBA00022688"/>
    </source>
</evidence>
<dbReference type="InterPro" id="IPR010232">
    <property type="entry name" value="UbiB"/>
</dbReference>
<gene>
    <name evidence="11" type="primary">ubiB</name>
    <name evidence="11" type="ORF">DBW71_06090</name>
</gene>
<dbReference type="GO" id="GO:0006744">
    <property type="term" value="P:ubiquinone biosynthetic process"/>
    <property type="evidence" value="ECO:0007669"/>
    <property type="project" value="UniProtKB-UniPathway"/>
</dbReference>
<keyword evidence="6 9" id="KW-0812">Transmembrane</keyword>
<dbReference type="Pfam" id="PF03109">
    <property type="entry name" value="ABC1"/>
    <property type="match status" value="1"/>
</dbReference>
<dbReference type="InterPro" id="IPR050154">
    <property type="entry name" value="UbiB_kinase"/>
</dbReference>
<evidence type="ECO:0000259" key="10">
    <source>
        <dbReference type="PROSITE" id="PS50011"/>
    </source>
</evidence>
<reference evidence="11 12" key="1">
    <citation type="journal article" date="2018" name="Microbiome">
        <title>Fine metagenomic profile of the Mediterranean stratified and mixed water columns revealed by assembly and recruitment.</title>
        <authorList>
            <person name="Haro-Moreno J.M."/>
            <person name="Lopez-Perez M."/>
            <person name="De La Torre J.R."/>
            <person name="Picazo A."/>
            <person name="Camacho A."/>
            <person name="Rodriguez-Valera F."/>
        </authorList>
    </citation>
    <scope>NUCLEOTIDE SEQUENCE [LARGE SCALE GENOMIC DNA]</scope>
    <source>
        <strain evidence="11">MED-G57</strain>
    </source>
</reference>
<evidence type="ECO:0000256" key="6">
    <source>
        <dbReference type="ARBA" id="ARBA00022692"/>
    </source>
</evidence>
<dbReference type="GO" id="GO:0005524">
    <property type="term" value="F:ATP binding"/>
    <property type="evidence" value="ECO:0007669"/>
    <property type="project" value="InterPro"/>
</dbReference>
<dbReference type="InterPro" id="IPR000719">
    <property type="entry name" value="Prot_kinase_dom"/>
</dbReference>
<dbReference type="InterPro" id="IPR011009">
    <property type="entry name" value="Kinase-like_dom_sf"/>
</dbReference>
<dbReference type="PANTHER" id="PTHR10566:SF113">
    <property type="entry name" value="PROTEIN ACTIVITY OF BC1 COMPLEX KINASE 7, CHLOROPLASTIC"/>
    <property type="match status" value="1"/>
</dbReference>
<feature type="domain" description="Protein kinase" evidence="10">
    <location>
        <begin position="114"/>
        <end position="488"/>
    </location>
</feature>
<dbReference type="InterPro" id="IPR004147">
    <property type="entry name" value="ABC1_dom"/>
</dbReference>
<evidence type="ECO:0000256" key="3">
    <source>
        <dbReference type="ARBA" id="ARBA00022475"/>
    </source>
</evidence>
<protein>
    <submittedName>
        <fullName evidence="11">2-polyprenylphenol 6-hydroxylase</fullName>
    </submittedName>
</protein>
<comment type="caution">
    <text evidence="11">The sequence shown here is derived from an EMBL/GenBank/DDBJ whole genome shotgun (WGS) entry which is preliminary data.</text>
</comment>
<keyword evidence="8 9" id="KW-0472">Membrane</keyword>
<dbReference type="EMBL" id="QOQD01000019">
    <property type="protein sequence ID" value="RCL71855.1"/>
    <property type="molecule type" value="Genomic_DNA"/>
</dbReference>
<dbReference type="AlphaFoldDB" id="A0A368DKY6"/>
<evidence type="ECO:0000256" key="7">
    <source>
        <dbReference type="ARBA" id="ARBA00022989"/>
    </source>
</evidence>
<dbReference type="PANTHER" id="PTHR10566">
    <property type="entry name" value="CHAPERONE-ACTIVITY OF BC1 COMPLEX CABC1 -RELATED"/>
    <property type="match status" value="1"/>
</dbReference>
<dbReference type="GO" id="GO:0004672">
    <property type="term" value="F:protein kinase activity"/>
    <property type="evidence" value="ECO:0007669"/>
    <property type="project" value="InterPro"/>
</dbReference>
<sequence length="503" mass="58167">MNYLPNLYRLVKLYYLFTDCELPENFLPQNRSSLIGRVLRLKKNKNKSFSEVLIQLGPSYIKLGQFLATRPDIIGGHFAIELSTLQDNLPTFPIDISKKIIEEDFNSDISDVFVEFNEPIAAASIAQVHTGLTPDNQKVAIKVLRPNIEKKFNDDFKFFYFLSNLLEKLNSNLRRLKFTESIQTMERSVQMEMDLRLEAAAISEINSNMTDEDEYIIPKIFWEKTSKNILTIEWIDGISIRDTKYLEKKGYDLKDLARIIIQSFLTQALRNGFFHADMHQGNLLINEQGKLVILDFGIMGRLGEKEQVFLAEILWGLITKNYKRTAEVHFEAGYIPKDQKLDEFSQALRAIGEPLSGKNANDISMANVLTQLFEVTEQFHMETRPELLLLQKTMVVTEGVARELDPKLNMWDIAKPIVSKWMEEKISPERKVKRSFENLVNFGSVINEFPDLINQAKQTTENFNKLIEHNQSKNKMSRNSFFQGKFWIITIILCLVLVFAILV</sequence>
<dbReference type="NCBIfam" id="TIGR01982">
    <property type="entry name" value="UbiB"/>
    <property type="match status" value="1"/>
</dbReference>
<evidence type="ECO:0000313" key="11">
    <source>
        <dbReference type="EMBL" id="RCL71855.1"/>
    </source>
</evidence>
<evidence type="ECO:0000256" key="9">
    <source>
        <dbReference type="SAM" id="Phobius"/>
    </source>
</evidence>
<comment type="similarity">
    <text evidence="2">Belongs to the protein kinase superfamily. ADCK protein kinase family.</text>
</comment>
<evidence type="ECO:0000256" key="4">
    <source>
        <dbReference type="ARBA" id="ARBA00022519"/>
    </source>
</evidence>
<comment type="pathway">
    <text evidence="1">Cofactor biosynthesis; ubiquinone biosynthesis [regulation].</text>
</comment>
<keyword evidence="4" id="KW-0997">Cell inner membrane</keyword>
<name>A0A368DKY6_9PROT</name>
<evidence type="ECO:0000256" key="1">
    <source>
        <dbReference type="ARBA" id="ARBA00005020"/>
    </source>
</evidence>
<evidence type="ECO:0000256" key="8">
    <source>
        <dbReference type="ARBA" id="ARBA00023136"/>
    </source>
</evidence>
<organism evidence="11 12">
    <name type="scientific">PS1 clade bacterium</name>
    <dbReference type="NCBI Taxonomy" id="2175152"/>
    <lineage>
        <taxon>Bacteria</taxon>
        <taxon>Pseudomonadati</taxon>
        <taxon>Pseudomonadota</taxon>
        <taxon>Alphaproteobacteria</taxon>
        <taxon>PS1 clade</taxon>
    </lineage>
</organism>
<dbReference type="SUPFAM" id="SSF56112">
    <property type="entry name" value="Protein kinase-like (PK-like)"/>
    <property type="match status" value="1"/>
</dbReference>
<dbReference type="PROSITE" id="PS50011">
    <property type="entry name" value="PROTEIN_KINASE_DOM"/>
    <property type="match status" value="1"/>
</dbReference>
<dbReference type="Gene3D" id="1.10.510.10">
    <property type="entry name" value="Transferase(Phosphotransferase) domain 1"/>
    <property type="match status" value="1"/>
</dbReference>
<dbReference type="Proteomes" id="UP000253570">
    <property type="component" value="Unassembled WGS sequence"/>
</dbReference>